<feature type="transmembrane region" description="Helical" evidence="18">
    <location>
        <begin position="324"/>
        <end position="341"/>
    </location>
</feature>
<evidence type="ECO:0000256" key="10">
    <source>
        <dbReference type="ARBA" id="ARBA00022982"/>
    </source>
</evidence>
<evidence type="ECO:0000256" key="6">
    <source>
        <dbReference type="ARBA" id="ARBA00022660"/>
    </source>
</evidence>
<dbReference type="InterPro" id="IPR027387">
    <property type="entry name" value="Cytb/b6-like_sf"/>
</dbReference>
<comment type="similarity">
    <text evidence="18">Belongs to the cytochrome b family.</text>
</comment>
<evidence type="ECO:0000256" key="11">
    <source>
        <dbReference type="ARBA" id="ARBA00022989"/>
    </source>
</evidence>
<evidence type="ECO:0000256" key="9">
    <source>
        <dbReference type="ARBA" id="ARBA00022792"/>
    </source>
</evidence>
<dbReference type="InterPro" id="IPR005797">
    <property type="entry name" value="Cyt_b/b6_N"/>
</dbReference>
<feature type="binding site" description="axial binding residue" evidence="17">
    <location>
        <position position="197"/>
    </location>
    <ligand>
        <name>heme b</name>
        <dbReference type="ChEBI" id="CHEBI:60344"/>
        <label>b566</label>
    </ligand>
    <ligandPart>
        <name>Fe</name>
        <dbReference type="ChEBI" id="CHEBI:18248"/>
    </ligandPart>
</feature>
<dbReference type="GO" id="GO:0008121">
    <property type="term" value="F:quinol-cytochrome-c reductase activity"/>
    <property type="evidence" value="ECO:0007669"/>
    <property type="project" value="InterPro"/>
</dbReference>
<evidence type="ECO:0000256" key="15">
    <source>
        <dbReference type="ARBA" id="ARBA00023136"/>
    </source>
</evidence>
<evidence type="ECO:0000259" key="20">
    <source>
        <dbReference type="PROSITE" id="PS51003"/>
    </source>
</evidence>
<dbReference type="CDD" id="cd00284">
    <property type="entry name" value="Cytochrome_b_N"/>
    <property type="match status" value="1"/>
</dbReference>
<keyword evidence="4 18" id="KW-0813">Transport</keyword>
<evidence type="ECO:0000256" key="1">
    <source>
        <dbReference type="ARBA" id="ARBA00002566"/>
    </source>
</evidence>
<keyword evidence="10 18" id="KW-0249">Electron transport</keyword>
<dbReference type="InterPro" id="IPR048260">
    <property type="entry name" value="Cytochrome_b_C_euk/bac"/>
</dbReference>
<sequence length="385" mass="43446">MKSPFRKSNLMIKIVNSSVYDLPTPMNLTILWNTGSLLGLCLVIQIISGIFLAIHYTPNTDCAFQSVVHVMRDVNFGWTLRNVHATGASTFFLCVYIHIGRGIYFSSYLHPKMWMSGVVLLFTLMATAFLGYVLPWGQMSYWGATVITNLLSVIPYFGNPLVNWVWGGFTVANATLNRFFVFHFFLPFALAGVVCIHLMFLHETGSNNPLGLSSNSSLIPFHPFYSLKDLVGFLTLMLGFTTISLFIPTLISDPENFIKANPMSTPTHIQPEWYFLFAYAILRAIPSKVGGVLALVSSILILIAMPSLHTNKMQSMAFYPSNQPLFWTLVATFIMLTWLGQKPTEPPLTFLSQVMTFVYFFTIMSIPNVGYIWDKLIFAYWNPKP</sequence>
<evidence type="ECO:0000313" key="21">
    <source>
        <dbReference type="EMBL" id="QDH07446.1"/>
    </source>
</evidence>
<dbReference type="GO" id="GO:0046872">
    <property type="term" value="F:metal ion binding"/>
    <property type="evidence" value="ECO:0007669"/>
    <property type="project" value="UniProtKB-UniRule"/>
</dbReference>
<feature type="domain" description="Cytochrome b/b6 N-terminal region profile" evidence="19">
    <location>
        <begin position="2"/>
        <end position="210"/>
    </location>
</feature>
<geneLocation type="mitochondrion" evidence="21"/>
<dbReference type="InterPro" id="IPR036150">
    <property type="entry name" value="Cyt_b/b6_C_sf"/>
</dbReference>
<feature type="binding site" description="axial binding residue" evidence="17">
    <location>
        <position position="98"/>
    </location>
    <ligand>
        <name>heme b</name>
        <dbReference type="ChEBI" id="CHEBI:60344"/>
        <label>b566</label>
    </ligand>
    <ligandPart>
        <name>Fe</name>
        <dbReference type="ChEBI" id="CHEBI:18248"/>
    </ligandPart>
</feature>
<name>A0A513X0I8_9BIVA</name>
<feature type="transmembrane region" description="Helical" evidence="18">
    <location>
        <begin position="230"/>
        <end position="252"/>
    </location>
</feature>
<evidence type="ECO:0000256" key="16">
    <source>
        <dbReference type="PIRSR" id="PIRSR038885-1"/>
    </source>
</evidence>
<gene>
    <name evidence="21" type="primary">cob</name>
</gene>
<feature type="transmembrane region" description="Helical" evidence="18">
    <location>
        <begin position="179"/>
        <end position="200"/>
    </location>
</feature>
<comment type="cofactor">
    <cofactor evidence="18">
        <name>heme b</name>
        <dbReference type="ChEBI" id="CHEBI:60344"/>
    </cofactor>
    <text evidence="18">Binds 2 heme groups non-covalently.</text>
</comment>
<evidence type="ECO:0000256" key="2">
    <source>
        <dbReference type="ARBA" id="ARBA00004448"/>
    </source>
</evidence>
<evidence type="ECO:0000256" key="3">
    <source>
        <dbReference type="ARBA" id="ARBA00013531"/>
    </source>
</evidence>
<comment type="cofactor">
    <cofactor evidence="17">
        <name>heme</name>
        <dbReference type="ChEBI" id="CHEBI:30413"/>
    </cofactor>
    <text evidence="17">Binds 2 heme groups non-covalently.</text>
</comment>
<dbReference type="GO" id="GO:0045275">
    <property type="term" value="C:respiratory chain complex III"/>
    <property type="evidence" value="ECO:0007669"/>
    <property type="project" value="InterPro"/>
</dbReference>
<feature type="transmembrane region" description="Helical" evidence="18">
    <location>
        <begin position="348"/>
        <end position="373"/>
    </location>
</feature>
<dbReference type="Gene3D" id="1.20.810.10">
    <property type="entry name" value="Cytochrome Bc1 Complex, Chain C"/>
    <property type="match status" value="1"/>
</dbReference>
<dbReference type="AlphaFoldDB" id="A0A513X0I8"/>
<evidence type="ECO:0000256" key="7">
    <source>
        <dbReference type="ARBA" id="ARBA00022692"/>
    </source>
</evidence>
<feature type="binding site" evidence="16">
    <location>
        <position position="202"/>
    </location>
    <ligand>
        <name>a ubiquinone</name>
        <dbReference type="ChEBI" id="CHEBI:16389"/>
    </ligand>
</feature>
<evidence type="ECO:0000256" key="17">
    <source>
        <dbReference type="PIRSR" id="PIRSR038885-2"/>
    </source>
</evidence>
<dbReference type="PIRSF" id="PIRSF038885">
    <property type="entry name" value="COB"/>
    <property type="match status" value="1"/>
</dbReference>
<evidence type="ECO:0000256" key="8">
    <source>
        <dbReference type="ARBA" id="ARBA00022723"/>
    </source>
</evidence>
<reference evidence="21" key="1">
    <citation type="journal article" date="2019" name="Heredity">
        <title>Mesozoic mitogenome rearrangements and freshwater mussel (Bivalvia: Unionoidea) macroevolution.</title>
        <authorList>
            <person name="Froufe E."/>
            <person name="Bolotov I."/>
            <person name="Aldridge D.C."/>
            <person name="Bogan A.E."/>
            <person name="Breton S."/>
            <person name="Gan H.M."/>
            <person name="Kovitvadhi U."/>
            <person name="Kovitvadhi S."/>
            <person name="Riccardi N."/>
            <person name="Secci-Petretto G."/>
            <person name="Sousa R."/>
            <person name="Teixeira A."/>
            <person name="Varandas S."/>
            <person name="Zanatta D."/>
            <person name="Zieritz A."/>
            <person name="Fonseca M.M."/>
            <person name="Lopes-Lima M."/>
        </authorList>
    </citation>
    <scope>NUCLEOTIDE SEQUENCE</scope>
    <source>
        <tissue evidence="21">Gonad tissue</tissue>
    </source>
</reference>
<keyword evidence="7 18" id="KW-0812">Transmembrane</keyword>
<comment type="function">
    <text evidence="1 18">Component of the ubiquinol-cytochrome c reductase complex (complex III or cytochrome b-c1 complex) that is part of the mitochondrial respiratory chain. The b-c1 complex mediates electron transfer from ubiquinol to cytochrome c. Contributes to the generation of a proton gradient across the mitochondrial membrane that is then used for ATP synthesis.</text>
</comment>
<keyword evidence="15 18" id="KW-0472">Membrane</keyword>
<dbReference type="GO" id="GO:0006122">
    <property type="term" value="P:mitochondrial electron transport, ubiquinol to cytochrome c"/>
    <property type="evidence" value="ECO:0007669"/>
    <property type="project" value="TreeGrafter"/>
</dbReference>
<dbReference type="InterPro" id="IPR005798">
    <property type="entry name" value="Cyt_b/b6_C"/>
</dbReference>
<evidence type="ECO:0000256" key="4">
    <source>
        <dbReference type="ARBA" id="ARBA00022448"/>
    </source>
</evidence>
<dbReference type="SUPFAM" id="SSF81648">
    <property type="entry name" value="a domain/subunit of cytochrome bc1 complex (Ubiquinol-cytochrome c reductase)"/>
    <property type="match status" value="1"/>
</dbReference>
<evidence type="ECO:0000256" key="13">
    <source>
        <dbReference type="ARBA" id="ARBA00023075"/>
    </source>
</evidence>
<keyword evidence="9" id="KW-0999">Mitochondrion inner membrane</keyword>
<feature type="transmembrane region" description="Helical" evidence="18">
    <location>
        <begin position="83"/>
        <end position="101"/>
    </location>
</feature>
<dbReference type="InterPro" id="IPR030689">
    <property type="entry name" value="Cytochrome_b"/>
</dbReference>
<feature type="transmembrane region" description="Helical" evidence="18">
    <location>
        <begin position="140"/>
        <end position="158"/>
    </location>
</feature>
<comment type="subcellular location">
    <subcellularLocation>
        <location evidence="2">Mitochondrion inner membrane</location>
        <topology evidence="2">Multi-pass membrane protein</topology>
    </subcellularLocation>
</comment>
<keyword evidence="13" id="KW-0830">Ubiquinone</keyword>
<keyword evidence="11 18" id="KW-1133">Transmembrane helix</keyword>
<dbReference type="Pfam" id="PF00033">
    <property type="entry name" value="Cytochrome_B"/>
    <property type="match status" value="1"/>
</dbReference>
<feature type="binding site" description="axial binding residue" evidence="17">
    <location>
        <position position="84"/>
    </location>
    <ligand>
        <name>heme b</name>
        <dbReference type="ChEBI" id="CHEBI:60344"/>
        <label>b562</label>
    </ligand>
    <ligandPart>
        <name>Fe</name>
        <dbReference type="ChEBI" id="CHEBI:18248"/>
    </ligandPart>
</feature>
<evidence type="ECO:0000259" key="19">
    <source>
        <dbReference type="PROSITE" id="PS51002"/>
    </source>
</evidence>
<dbReference type="InterPro" id="IPR016174">
    <property type="entry name" value="Di-haem_cyt_TM"/>
</dbReference>
<evidence type="ECO:0000256" key="5">
    <source>
        <dbReference type="ARBA" id="ARBA00022617"/>
    </source>
</evidence>
<protein>
    <recommendedName>
        <fullName evidence="3 18">Cytochrome b</fullName>
    </recommendedName>
</protein>
<feature type="transmembrane region" description="Helical" evidence="18">
    <location>
        <begin position="273"/>
        <end position="304"/>
    </location>
</feature>
<dbReference type="SUPFAM" id="SSF81342">
    <property type="entry name" value="Transmembrane di-heme cytochromes"/>
    <property type="match status" value="1"/>
</dbReference>
<evidence type="ECO:0000256" key="12">
    <source>
        <dbReference type="ARBA" id="ARBA00023004"/>
    </source>
</evidence>
<dbReference type="PANTHER" id="PTHR19271:SF16">
    <property type="entry name" value="CYTOCHROME B"/>
    <property type="match status" value="1"/>
</dbReference>
<evidence type="ECO:0000256" key="14">
    <source>
        <dbReference type="ARBA" id="ARBA00023128"/>
    </source>
</evidence>
<keyword evidence="14 18" id="KW-0496">Mitochondrion</keyword>
<feature type="domain" description="Cytochrome b/b6 C-terminal region profile" evidence="20">
    <location>
        <begin position="211"/>
        <end position="381"/>
    </location>
</feature>
<keyword evidence="8 17" id="KW-0479">Metal-binding</keyword>
<keyword evidence="6 18" id="KW-0679">Respiratory chain</keyword>
<dbReference type="Pfam" id="PF00032">
    <property type="entry name" value="Cytochrom_B_C"/>
    <property type="match status" value="1"/>
</dbReference>
<dbReference type="CDD" id="cd00290">
    <property type="entry name" value="cytochrome_b_C"/>
    <property type="match status" value="1"/>
</dbReference>
<dbReference type="PROSITE" id="PS51002">
    <property type="entry name" value="CYTB_NTER"/>
    <property type="match status" value="1"/>
</dbReference>
<accession>A0A513X0I8</accession>
<proteinExistence type="inferred from homology"/>
<keyword evidence="5 17" id="KW-0349">Heme</keyword>
<feature type="transmembrane region" description="Helical" evidence="18">
    <location>
        <begin position="113"/>
        <end position="134"/>
    </location>
</feature>
<dbReference type="EMBL" id="MK994777">
    <property type="protein sequence ID" value="QDH07446.1"/>
    <property type="molecule type" value="Genomic_DNA"/>
</dbReference>
<dbReference type="GO" id="GO:0005743">
    <property type="term" value="C:mitochondrial inner membrane"/>
    <property type="evidence" value="ECO:0007669"/>
    <property type="project" value="UniProtKB-SubCell"/>
</dbReference>
<dbReference type="PANTHER" id="PTHR19271">
    <property type="entry name" value="CYTOCHROME B"/>
    <property type="match status" value="1"/>
</dbReference>
<feature type="transmembrane region" description="Helical" evidence="18">
    <location>
        <begin position="30"/>
        <end position="54"/>
    </location>
</feature>
<dbReference type="InterPro" id="IPR048259">
    <property type="entry name" value="Cytochrome_b_N_euk/bac"/>
</dbReference>
<evidence type="ECO:0000256" key="18">
    <source>
        <dbReference type="RuleBase" id="RU362117"/>
    </source>
</evidence>
<dbReference type="PROSITE" id="PS51003">
    <property type="entry name" value="CYTB_CTER"/>
    <property type="match status" value="1"/>
</dbReference>
<organism evidence="21">
    <name type="scientific">Pilsbryoconcha exilis</name>
    <dbReference type="NCBI Taxonomy" id="178825"/>
    <lineage>
        <taxon>Eukaryota</taxon>
        <taxon>Metazoa</taxon>
        <taxon>Spiralia</taxon>
        <taxon>Lophotrochozoa</taxon>
        <taxon>Mollusca</taxon>
        <taxon>Bivalvia</taxon>
        <taxon>Autobranchia</taxon>
        <taxon>Heteroconchia</taxon>
        <taxon>Palaeoheterodonta</taxon>
        <taxon>Unionida</taxon>
        <taxon>Unionoidea</taxon>
        <taxon>Unionidae</taxon>
        <taxon>Gonideinae</taxon>
        <taxon>Pilsbryoconcha</taxon>
    </lineage>
</organism>
<feature type="binding site" description="axial binding residue" evidence="17">
    <location>
        <position position="183"/>
    </location>
    <ligand>
        <name>heme b</name>
        <dbReference type="ChEBI" id="CHEBI:60344"/>
        <label>b562</label>
    </ligand>
    <ligandPart>
        <name>Fe</name>
        <dbReference type="ChEBI" id="CHEBI:18248"/>
    </ligandPart>
</feature>
<keyword evidence="12 17" id="KW-0408">Iron</keyword>
<dbReference type="GO" id="GO:0016491">
    <property type="term" value="F:oxidoreductase activity"/>
    <property type="evidence" value="ECO:0007669"/>
    <property type="project" value="UniProtKB-UniRule"/>
</dbReference>